<dbReference type="EMBL" id="CP012746">
    <property type="protein sequence ID" value="ALL65014.1"/>
    <property type="molecule type" value="Genomic_DNA"/>
</dbReference>
<evidence type="ECO:0000256" key="1">
    <source>
        <dbReference type="SAM" id="MobiDB-lite"/>
    </source>
</evidence>
<evidence type="ECO:0000313" key="3">
    <source>
        <dbReference type="Proteomes" id="UP000019146"/>
    </source>
</evidence>
<organism evidence="2 3">
    <name type="scientific">Paraburkholderia caribensis MBA4</name>
    <dbReference type="NCBI Taxonomy" id="1323664"/>
    <lineage>
        <taxon>Bacteria</taxon>
        <taxon>Pseudomonadati</taxon>
        <taxon>Pseudomonadota</taxon>
        <taxon>Betaproteobacteria</taxon>
        <taxon>Burkholderiales</taxon>
        <taxon>Burkholderiaceae</taxon>
        <taxon>Paraburkholderia</taxon>
    </lineage>
</organism>
<protein>
    <submittedName>
        <fullName evidence="2">Uncharacterized protein</fullName>
    </submittedName>
</protein>
<reference evidence="2 3" key="1">
    <citation type="journal article" date="2014" name="Genome Announc.">
        <title>Draft Genome Sequence of the Haloacid-Degrading Burkholderia caribensis Strain MBA4.</title>
        <authorList>
            <person name="Pan Y."/>
            <person name="Kong K.F."/>
            <person name="Tsang J.S."/>
        </authorList>
    </citation>
    <scope>NUCLEOTIDE SEQUENCE [LARGE SCALE GENOMIC DNA]</scope>
    <source>
        <strain evidence="2 3">MBA4</strain>
    </source>
</reference>
<accession>A0A0P0R9Z6</accession>
<name>A0A0P0R9Z6_9BURK</name>
<evidence type="ECO:0000313" key="2">
    <source>
        <dbReference type="EMBL" id="ALL65014.1"/>
    </source>
</evidence>
<gene>
    <name evidence="2" type="ORF">K788_0002515</name>
</gene>
<sequence>MIEEDRVSGDSEAACPAGGDRVPRSAQPGKREWASDGTSRRVLSSESM</sequence>
<feature type="region of interest" description="Disordered" evidence="1">
    <location>
        <begin position="1"/>
        <end position="48"/>
    </location>
</feature>
<dbReference type="KEGG" id="bcai:K788_0002515"/>
<dbReference type="Proteomes" id="UP000019146">
    <property type="component" value="Chromosome 1"/>
</dbReference>
<dbReference type="AlphaFoldDB" id="A0A0P0R9Z6"/>
<proteinExistence type="predicted"/>